<evidence type="ECO:0000313" key="3">
    <source>
        <dbReference type="EMBL" id="KAJ8467971.1"/>
    </source>
</evidence>
<comment type="caution">
    <text evidence="3">The sequence shown here is derived from an EMBL/GenBank/DDBJ whole genome shotgun (WGS) entry which is preliminary data.</text>
</comment>
<protein>
    <recommendedName>
        <fullName evidence="5">Pentacotripeptide-repeat region of PRORP domain-containing protein</fullName>
    </recommendedName>
</protein>
<evidence type="ECO:0000313" key="4">
    <source>
        <dbReference type="Proteomes" id="UP001222027"/>
    </source>
</evidence>
<dbReference type="Gene3D" id="1.25.40.10">
    <property type="entry name" value="Tetratricopeptide repeat domain"/>
    <property type="match status" value="2"/>
</dbReference>
<keyword evidence="4" id="KW-1185">Reference proteome</keyword>
<dbReference type="PROSITE" id="PS51375">
    <property type="entry name" value="PPR"/>
    <property type="match status" value="2"/>
</dbReference>
<gene>
    <name evidence="3" type="ORF">OPV22_030523</name>
</gene>
<evidence type="ECO:0008006" key="5">
    <source>
        <dbReference type="Google" id="ProtNLM"/>
    </source>
</evidence>
<dbReference type="PANTHER" id="PTHR47926:SF347">
    <property type="entry name" value="PENTATRICOPEPTIDE REPEAT-CONTAINING PROTEIN"/>
    <property type="match status" value="1"/>
</dbReference>
<evidence type="ECO:0000256" key="2">
    <source>
        <dbReference type="PROSITE-ProRule" id="PRU00708"/>
    </source>
</evidence>
<evidence type="ECO:0000256" key="1">
    <source>
        <dbReference type="ARBA" id="ARBA00022737"/>
    </source>
</evidence>
<organism evidence="3 4">
    <name type="scientific">Ensete ventricosum</name>
    <name type="common">Abyssinian banana</name>
    <name type="synonym">Musa ensete</name>
    <dbReference type="NCBI Taxonomy" id="4639"/>
    <lineage>
        <taxon>Eukaryota</taxon>
        <taxon>Viridiplantae</taxon>
        <taxon>Streptophyta</taxon>
        <taxon>Embryophyta</taxon>
        <taxon>Tracheophyta</taxon>
        <taxon>Spermatophyta</taxon>
        <taxon>Magnoliopsida</taxon>
        <taxon>Liliopsida</taxon>
        <taxon>Zingiberales</taxon>
        <taxon>Musaceae</taxon>
        <taxon>Ensete</taxon>
    </lineage>
</organism>
<dbReference type="NCBIfam" id="TIGR00756">
    <property type="entry name" value="PPR"/>
    <property type="match status" value="2"/>
</dbReference>
<proteinExistence type="predicted"/>
<sequence>MSGAARFVDARDRLVSAIDACHGDPRRLKRVLARAVVAGLLPDPFVSARAVAAAAPSDLPLAFLAFRSADPRPSAFAFAALIRAHSAAPDPSPAFSHFALMLRSGLYPDRFVLLSLVRASARRAGASRATALSLHAVALRRGLLGDLHVATSLLHTYASVGLRNASAKLFDEMPLKTTVTYNALISCCAKSAGHDYGLHLFTEMILHRTRLNADTIVAGLSCCAGLGALGHGRSLHALVVRRLPRMTPEVGTSLVHMYTKCGSLEAGRKVFDEMETTRDVSAWTAIIGGLATHGRGEEAMALFEKMTEEGVAPDSMAFTSVLHACSHCGLVEVGVKLFNAMKGAYGVEPRMEHYGTMVDLLGRAGRVEEAKRVVESMPLKPNRVVLGSLLHACVVNGESKLGKRLERQLLRSESEAGEEEEEEGGFFVGVSNLYAKSGRWNEVGWVRDEMVERGVKKEKGFSLVEVHGRLHKFLVGDTRHPLTMEMHRMLHGLDRGAMLG</sequence>
<dbReference type="InterPro" id="IPR011990">
    <property type="entry name" value="TPR-like_helical_dom_sf"/>
</dbReference>
<dbReference type="InterPro" id="IPR002885">
    <property type="entry name" value="PPR_rpt"/>
</dbReference>
<dbReference type="Pfam" id="PF20431">
    <property type="entry name" value="E_motif"/>
    <property type="match status" value="1"/>
</dbReference>
<reference evidence="3 4" key="1">
    <citation type="submission" date="2022-12" db="EMBL/GenBank/DDBJ databases">
        <title>Chromosome-scale assembly of the Ensete ventricosum genome.</title>
        <authorList>
            <person name="Dussert Y."/>
            <person name="Stocks J."/>
            <person name="Wendawek A."/>
            <person name="Woldeyes F."/>
            <person name="Nichols R.A."/>
            <person name="Borrell J.S."/>
        </authorList>
    </citation>
    <scope>NUCLEOTIDE SEQUENCE [LARGE SCALE GENOMIC DNA]</scope>
    <source>
        <strain evidence="4">cv. Maze</strain>
        <tissue evidence="3">Seeds</tissue>
    </source>
</reference>
<keyword evidence="1" id="KW-0677">Repeat</keyword>
<feature type="repeat" description="PPR" evidence="2">
    <location>
        <begin position="279"/>
        <end position="313"/>
    </location>
</feature>
<dbReference type="EMBL" id="JAQQAF010000008">
    <property type="protein sequence ID" value="KAJ8467971.1"/>
    <property type="molecule type" value="Genomic_DNA"/>
</dbReference>
<name>A0AAV8P755_ENSVE</name>
<dbReference type="InterPro" id="IPR046848">
    <property type="entry name" value="E_motif"/>
</dbReference>
<dbReference type="GO" id="GO:0009451">
    <property type="term" value="P:RNA modification"/>
    <property type="evidence" value="ECO:0007669"/>
    <property type="project" value="InterPro"/>
</dbReference>
<dbReference type="Pfam" id="PF13041">
    <property type="entry name" value="PPR_2"/>
    <property type="match status" value="1"/>
</dbReference>
<dbReference type="InterPro" id="IPR046960">
    <property type="entry name" value="PPR_At4g14850-like_plant"/>
</dbReference>
<dbReference type="Proteomes" id="UP001222027">
    <property type="component" value="Unassembled WGS sequence"/>
</dbReference>
<dbReference type="FunFam" id="1.25.40.10:FF:000090">
    <property type="entry name" value="Pentatricopeptide repeat-containing protein, chloroplastic"/>
    <property type="match status" value="1"/>
</dbReference>
<dbReference type="PANTHER" id="PTHR47926">
    <property type="entry name" value="PENTATRICOPEPTIDE REPEAT-CONTAINING PROTEIN"/>
    <property type="match status" value="1"/>
</dbReference>
<dbReference type="GO" id="GO:0003723">
    <property type="term" value="F:RNA binding"/>
    <property type="evidence" value="ECO:0007669"/>
    <property type="project" value="InterPro"/>
</dbReference>
<dbReference type="Pfam" id="PF01535">
    <property type="entry name" value="PPR"/>
    <property type="match status" value="3"/>
</dbReference>
<dbReference type="AlphaFoldDB" id="A0AAV8P755"/>
<feature type="repeat" description="PPR" evidence="2">
    <location>
        <begin position="177"/>
        <end position="211"/>
    </location>
</feature>
<accession>A0AAV8P755</accession>